<dbReference type="SUPFAM" id="SSF51621">
    <property type="entry name" value="Phosphoenolpyruvate/pyruvate domain"/>
    <property type="match status" value="1"/>
</dbReference>
<proteinExistence type="predicted"/>
<dbReference type="OrthoDB" id="9808769at2"/>
<comment type="cofactor">
    <cofactor evidence="1">
        <name>Mg(2+)</name>
        <dbReference type="ChEBI" id="CHEBI:18420"/>
    </cofactor>
</comment>
<dbReference type="STRING" id="28042.GU90_05050"/>
<dbReference type="InterPro" id="IPR015813">
    <property type="entry name" value="Pyrv/PenolPyrv_kinase-like_dom"/>
</dbReference>
<keyword evidence="2" id="KW-0479">Metal-binding</keyword>
<protein>
    <submittedName>
        <fullName evidence="4">Aldolase</fullName>
    </submittedName>
</protein>
<dbReference type="PANTHER" id="PTHR32308:SF10">
    <property type="entry name" value="CITRATE LYASE SUBUNIT BETA"/>
    <property type="match status" value="1"/>
</dbReference>
<dbReference type="RefSeq" id="WP_029719673.1">
    <property type="nucleotide sequence ID" value="NZ_JAJUIW010000004.1"/>
</dbReference>
<dbReference type="AlphaFoldDB" id="A0A073B1M6"/>
<dbReference type="Gene3D" id="3.20.20.60">
    <property type="entry name" value="Phosphoenolpyruvate-binding domains"/>
    <property type="match status" value="1"/>
</dbReference>
<evidence type="ECO:0000313" key="5">
    <source>
        <dbReference type="Proteomes" id="UP000031419"/>
    </source>
</evidence>
<organism evidence="4 5">
    <name type="scientific">Saccharopolyspora rectivirgula</name>
    <dbReference type="NCBI Taxonomy" id="28042"/>
    <lineage>
        <taxon>Bacteria</taxon>
        <taxon>Bacillati</taxon>
        <taxon>Actinomycetota</taxon>
        <taxon>Actinomycetes</taxon>
        <taxon>Pseudonocardiales</taxon>
        <taxon>Pseudonocardiaceae</taxon>
        <taxon>Saccharopolyspora</taxon>
    </lineage>
</organism>
<evidence type="ECO:0000313" key="4">
    <source>
        <dbReference type="EMBL" id="KEI45157.1"/>
    </source>
</evidence>
<dbReference type="GO" id="GO:0003824">
    <property type="term" value="F:catalytic activity"/>
    <property type="evidence" value="ECO:0007669"/>
    <property type="project" value="InterPro"/>
</dbReference>
<dbReference type="Pfam" id="PF22484">
    <property type="entry name" value="DUF6986"/>
    <property type="match status" value="1"/>
</dbReference>
<evidence type="ECO:0000256" key="1">
    <source>
        <dbReference type="ARBA" id="ARBA00001946"/>
    </source>
</evidence>
<keyword evidence="3" id="KW-0460">Magnesium</keyword>
<evidence type="ECO:0000256" key="3">
    <source>
        <dbReference type="ARBA" id="ARBA00022842"/>
    </source>
</evidence>
<dbReference type="EMBL" id="JNVU01000014">
    <property type="protein sequence ID" value="KEI45157.1"/>
    <property type="molecule type" value="Genomic_DNA"/>
</dbReference>
<comment type="caution">
    <text evidence="4">The sequence shown here is derived from an EMBL/GenBank/DDBJ whole genome shotgun (WGS) entry which is preliminary data.</text>
</comment>
<dbReference type="GO" id="GO:0006107">
    <property type="term" value="P:oxaloacetate metabolic process"/>
    <property type="evidence" value="ECO:0007669"/>
    <property type="project" value="TreeGrafter"/>
</dbReference>
<reference evidence="4 5" key="1">
    <citation type="submission" date="2014-06" db="EMBL/GenBank/DDBJ databases">
        <title>Saccharopolyspora rectivirgula DSM-43113 Genome sequencing.</title>
        <authorList>
            <person name="Barrera C."/>
            <person name="Millon L."/>
            <person name="Rognon B."/>
            <person name="Zaugg C."/>
            <person name="Monod M."/>
        </authorList>
    </citation>
    <scope>NUCLEOTIDE SEQUENCE [LARGE SCALE GENOMIC DNA]</scope>
    <source>
        <strain evidence="4 5">DSM 43113</strain>
    </source>
</reference>
<dbReference type="InterPro" id="IPR040442">
    <property type="entry name" value="Pyrv_kinase-like_dom_sf"/>
</dbReference>
<keyword evidence="5" id="KW-1185">Reference proteome</keyword>
<sequence>MPRISLRSEAVSARLSRLSAVDELKEQVYPGTKQVRQPVHTCYVPADQVGAGTVREWGQQALAALDEHAGGPEDFTDILGLAPQIAPAVHERVRWKLRREPVEDLRIDFEDGYGNRPDEVEDADAERAAEVVAGWLQDGAEPFCFGLRVKSFDTPELRARSIRTLDIFLTALLQQWGSLPSGFVVTFPKVISALQVEVFVELLELLEQQLGIPDNSLRFEIQVETPQSVVDAEGRIALPRFVRAAGGRVSGLHFGTYDYTASCGLTAEHQHLAHRACDFARHVMQVSAAGTGIFLSDGSTNVLPVGDQVRSGWRTHYELTRRSLEHGFYQGWDLHPGQLVTRYAAVFSAFREAAPAAAQRIADYVAATTGSVLDEPATARALAGFFVRALDNGGTDADEVRQLTGLDEQALRDLARN</sequence>
<dbReference type="GO" id="GO:0000287">
    <property type="term" value="F:magnesium ion binding"/>
    <property type="evidence" value="ECO:0007669"/>
    <property type="project" value="TreeGrafter"/>
</dbReference>
<dbReference type="Proteomes" id="UP000031419">
    <property type="component" value="Unassembled WGS sequence"/>
</dbReference>
<gene>
    <name evidence="4" type="ORF">GU90_05050</name>
</gene>
<dbReference type="PANTHER" id="PTHR32308">
    <property type="entry name" value="LYASE BETA SUBUNIT, PUTATIVE (AFU_ORTHOLOGUE AFUA_4G13030)-RELATED"/>
    <property type="match status" value="1"/>
</dbReference>
<dbReference type="eggNOG" id="COG2301">
    <property type="taxonomic scope" value="Bacteria"/>
</dbReference>
<accession>A0A073B1M6</accession>
<name>A0A073B1M6_9PSEU</name>
<dbReference type="InterPro" id="IPR054255">
    <property type="entry name" value="DUF6986"/>
</dbReference>
<evidence type="ECO:0000256" key="2">
    <source>
        <dbReference type="ARBA" id="ARBA00022723"/>
    </source>
</evidence>